<name>A0A4C1SZ34_EUMVA</name>
<dbReference type="AlphaFoldDB" id="A0A4C1SZ34"/>
<dbReference type="Proteomes" id="UP000299102">
    <property type="component" value="Unassembled WGS sequence"/>
</dbReference>
<proteinExistence type="predicted"/>
<sequence length="274" mass="30860">MISTGRRTRRSRRPFAARGSDTGADVTVKQELYLHANKHALDTCLRIRGAPSPGPPGDNAQPTSDRIQDRNQEQDRNRKRDWFRNRDQGEVEIKNETEVGIENRIGIGIESGTGYLHLYTHRVTPPARAPTTCPSAADVRDDRGDRLIGRHTVSTSFVKQKRISDVYGCGWCGMRRGVGGQCIVLRRVRRSAVLACPRRAMPPPSPPRRRPCITCENYCETLVVLRVEDTRVRAATLRTILTMEEVNELLKTWELEDLIPVFNSSILLGAAEHI</sequence>
<keyword evidence="3" id="KW-1185">Reference proteome</keyword>
<feature type="region of interest" description="Disordered" evidence="1">
    <location>
        <begin position="46"/>
        <end position="80"/>
    </location>
</feature>
<feature type="compositionally biased region" description="Basic and acidic residues" evidence="1">
    <location>
        <begin position="66"/>
        <end position="80"/>
    </location>
</feature>
<evidence type="ECO:0000313" key="2">
    <source>
        <dbReference type="EMBL" id="GBP07226.1"/>
    </source>
</evidence>
<gene>
    <name evidence="2" type="ORF">EVAR_92112_1</name>
</gene>
<dbReference type="EMBL" id="BGZK01000025">
    <property type="protein sequence ID" value="GBP07226.1"/>
    <property type="molecule type" value="Genomic_DNA"/>
</dbReference>
<comment type="caution">
    <text evidence="2">The sequence shown here is derived from an EMBL/GenBank/DDBJ whole genome shotgun (WGS) entry which is preliminary data.</text>
</comment>
<protein>
    <submittedName>
        <fullName evidence="2">Uncharacterized protein</fullName>
    </submittedName>
</protein>
<evidence type="ECO:0000256" key="1">
    <source>
        <dbReference type="SAM" id="MobiDB-lite"/>
    </source>
</evidence>
<feature type="region of interest" description="Disordered" evidence="1">
    <location>
        <begin position="1"/>
        <end position="23"/>
    </location>
</feature>
<accession>A0A4C1SZ34</accession>
<evidence type="ECO:0000313" key="3">
    <source>
        <dbReference type="Proteomes" id="UP000299102"/>
    </source>
</evidence>
<reference evidence="2 3" key="1">
    <citation type="journal article" date="2019" name="Commun. Biol.">
        <title>The bagworm genome reveals a unique fibroin gene that provides high tensile strength.</title>
        <authorList>
            <person name="Kono N."/>
            <person name="Nakamura H."/>
            <person name="Ohtoshi R."/>
            <person name="Tomita M."/>
            <person name="Numata K."/>
            <person name="Arakawa K."/>
        </authorList>
    </citation>
    <scope>NUCLEOTIDE SEQUENCE [LARGE SCALE GENOMIC DNA]</scope>
</reference>
<feature type="compositionally biased region" description="Basic residues" evidence="1">
    <location>
        <begin position="1"/>
        <end position="15"/>
    </location>
</feature>
<organism evidence="2 3">
    <name type="scientific">Eumeta variegata</name>
    <name type="common">Bagworm moth</name>
    <name type="synonym">Eumeta japonica</name>
    <dbReference type="NCBI Taxonomy" id="151549"/>
    <lineage>
        <taxon>Eukaryota</taxon>
        <taxon>Metazoa</taxon>
        <taxon>Ecdysozoa</taxon>
        <taxon>Arthropoda</taxon>
        <taxon>Hexapoda</taxon>
        <taxon>Insecta</taxon>
        <taxon>Pterygota</taxon>
        <taxon>Neoptera</taxon>
        <taxon>Endopterygota</taxon>
        <taxon>Lepidoptera</taxon>
        <taxon>Glossata</taxon>
        <taxon>Ditrysia</taxon>
        <taxon>Tineoidea</taxon>
        <taxon>Psychidae</taxon>
        <taxon>Oiketicinae</taxon>
        <taxon>Eumeta</taxon>
    </lineage>
</organism>